<name>A0ABY8BRE7_AFICR</name>
<dbReference type="EMBL" id="CP113162">
    <property type="protein sequence ID" value="WEF50882.1"/>
    <property type="molecule type" value="Genomic_DNA"/>
</dbReference>
<keyword evidence="2" id="KW-1185">Reference proteome</keyword>
<accession>A0ABY8BRE7</accession>
<dbReference type="Proteomes" id="UP001213907">
    <property type="component" value="Chromosome"/>
</dbReference>
<evidence type="ECO:0008006" key="3">
    <source>
        <dbReference type="Google" id="ProtNLM"/>
    </source>
</evidence>
<organism evidence="1 2">
    <name type="scientific">Afipia carboxydohydrogena</name>
    <name type="common">Pseudomonas carboxydohydrogena</name>
    <dbReference type="NCBI Taxonomy" id="290"/>
    <lineage>
        <taxon>Bacteria</taxon>
        <taxon>Pseudomonadati</taxon>
        <taxon>Pseudomonadota</taxon>
        <taxon>Alphaproteobacteria</taxon>
        <taxon>Hyphomicrobiales</taxon>
        <taxon>Nitrobacteraceae</taxon>
        <taxon>Afipia</taxon>
    </lineage>
</organism>
<evidence type="ECO:0000313" key="1">
    <source>
        <dbReference type="EMBL" id="WEF50882.1"/>
    </source>
</evidence>
<gene>
    <name evidence="1" type="ORF">AFIC_002437</name>
</gene>
<dbReference type="RefSeq" id="WP_275246504.1">
    <property type="nucleotide sequence ID" value="NZ_BAABDX010000001.1"/>
</dbReference>
<evidence type="ECO:0000313" key="2">
    <source>
        <dbReference type="Proteomes" id="UP001213907"/>
    </source>
</evidence>
<proteinExistence type="predicted"/>
<sequence length="104" mass="11276">MSAPVLAQEASVKPAKVSVLRIAMSEVAIMRCHAALKLKAEQEKYWPAVVAALRSLSRGPVTEDAVRRAAPAVTPLLATLDDRQREVAMNFAQRAGLTQYASLF</sequence>
<protein>
    <recommendedName>
        <fullName evidence="3">Lipoprotein</fullName>
    </recommendedName>
</protein>
<reference evidence="1 2" key="1">
    <citation type="submission" date="2022-11" db="EMBL/GenBank/DDBJ databases">
        <authorList>
            <person name="Siebert D."/>
            <person name="Busche T."/>
            <person name="Saydam E."/>
            <person name="Kalinowski J."/>
            <person name="Ruckert C."/>
            <person name="Blombach B."/>
        </authorList>
    </citation>
    <scope>NUCLEOTIDE SEQUENCE [LARGE SCALE GENOMIC DNA]</scope>
    <source>
        <strain evidence="1 2">DSM 1083</strain>
    </source>
</reference>